<feature type="region of interest" description="Disordered" evidence="1">
    <location>
        <begin position="1"/>
        <end position="32"/>
    </location>
</feature>
<gene>
    <name evidence="2" type="ORF">F5891DRAFT_1184262</name>
</gene>
<protein>
    <submittedName>
        <fullName evidence="2">Uncharacterized protein</fullName>
    </submittedName>
</protein>
<evidence type="ECO:0000313" key="3">
    <source>
        <dbReference type="Proteomes" id="UP001195769"/>
    </source>
</evidence>
<name>A0AAD4EF08_9AGAM</name>
<proteinExistence type="predicted"/>
<comment type="caution">
    <text evidence="2">The sequence shown here is derived from an EMBL/GenBank/DDBJ whole genome shotgun (WGS) entry which is preliminary data.</text>
</comment>
<evidence type="ECO:0000256" key="1">
    <source>
        <dbReference type="SAM" id="MobiDB-lite"/>
    </source>
</evidence>
<dbReference type="EMBL" id="JABBWK010000009">
    <property type="protein sequence ID" value="KAG1904846.1"/>
    <property type="molecule type" value="Genomic_DNA"/>
</dbReference>
<dbReference type="RefSeq" id="XP_041230421.1">
    <property type="nucleotide sequence ID" value="XM_041366410.1"/>
</dbReference>
<dbReference type="GeneID" id="64660708"/>
<feature type="compositionally biased region" description="Low complexity" evidence="1">
    <location>
        <begin position="1"/>
        <end position="21"/>
    </location>
</feature>
<sequence length="228" mass="25302">MSGSDSNSLSDSELRNSLSSDSENEGFRVVAPPSEGATIEHYKKYVKYLQPQKGQLENHNACLNATNNVLQSQQPRHFHKGVRGHASISTPTSMTLAPTSMTSTAATDKSDLALDKVFMELGKKYALTVEMFMLDDSIFKSPCPDPPVNIRSLSRYAKTSAEKAALITELYGCIEHTLHPYMPTTHFINKFCSGMQRIRSLYIYTLWSVAGSILDMPSPNLLHRLIAL</sequence>
<organism evidence="2 3">
    <name type="scientific">Suillus fuscotomentosus</name>
    <dbReference type="NCBI Taxonomy" id="1912939"/>
    <lineage>
        <taxon>Eukaryota</taxon>
        <taxon>Fungi</taxon>
        <taxon>Dikarya</taxon>
        <taxon>Basidiomycota</taxon>
        <taxon>Agaricomycotina</taxon>
        <taxon>Agaricomycetes</taxon>
        <taxon>Agaricomycetidae</taxon>
        <taxon>Boletales</taxon>
        <taxon>Suillineae</taxon>
        <taxon>Suillaceae</taxon>
        <taxon>Suillus</taxon>
    </lineage>
</organism>
<reference evidence="2" key="1">
    <citation type="journal article" date="2020" name="New Phytol.">
        <title>Comparative genomics reveals dynamic genome evolution in host specialist ectomycorrhizal fungi.</title>
        <authorList>
            <person name="Lofgren L.A."/>
            <person name="Nguyen N.H."/>
            <person name="Vilgalys R."/>
            <person name="Ruytinx J."/>
            <person name="Liao H.L."/>
            <person name="Branco S."/>
            <person name="Kuo A."/>
            <person name="LaButti K."/>
            <person name="Lipzen A."/>
            <person name="Andreopoulos W."/>
            <person name="Pangilinan J."/>
            <person name="Riley R."/>
            <person name="Hundley H."/>
            <person name="Na H."/>
            <person name="Barry K."/>
            <person name="Grigoriev I.V."/>
            <person name="Stajich J.E."/>
            <person name="Kennedy P.G."/>
        </authorList>
    </citation>
    <scope>NUCLEOTIDE SEQUENCE</scope>
    <source>
        <strain evidence="2">FC203</strain>
    </source>
</reference>
<dbReference type="Proteomes" id="UP001195769">
    <property type="component" value="Unassembled WGS sequence"/>
</dbReference>
<evidence type="ECO:0000313" key="2">
    <source>
        <dbReference type="EMBL" id="KAG1904846.1"/>
    </source>
</evidence>
<dbReference type="AlphaFoldDB" id="A0AAD4EF08"/>
<accession>A0AAD4EF08</accession>
<keyword evidence="3" id="KW-1185">Reference proteome</keyword>